<feature type="transmembrane region" description="Helical" evidence="8">
    <location>
        <begin position="427"/>
        <end position="452"/>
    </location>
</feature>
<evidence type="ECO:0000313" key="9">
    <source>
        <dbReference type="EMBL" id="MSS01312.1"/>
    </source>
</evidence>
<feature type="transmembrane region" description="Helical" evidence="8">
    <location>
        <begin position="30"/>
        <end position="56"/>
    </location>
</feature>
<comment type="subcellular location">
    <subcellularLocation>
        <location evidence="1">Cell membrane</location>
        <topology evidence="1">Multi-pass membrane protein</topology>
    </subcellularLocation>
</comment>
<comment type="caution">
    <text evidence="9">The sequence shown here is derived from an EMBL/GenBank/DDBJ whole genome shotgun (WGS) entry which is preliminary data.</text>
</comment>
<keyword evidence="5 8" id="KW-1133">Transmembrane helix</keyword>
<evidence type="ECO:0000256" key="3">
    <source>
        <dbReference type="ARBA" id="ARBA00022475"/>
    </source>
</evidence>
<feature type="transmembrane region" description="Helical" evidence="8">
    <location>
        <begin position="6"/>
        <end position="23"/>
    </location>
</feature>
<proteinExistence type="inferred from homology"/>
<dbReference type="InterPro" id="IPR028362">
    <property type="entry name" value="AlgI"/>
</dbReference>
<keyword evidence="7" id="KW-0808">Transferase</keyword>
<comment type="similarity">
    <text evidence="2 7">Belongs to the membrane-bound acyltransferase family.</text>
</comment>
<dbReference type="EMBL" id="VUMM01000005">
    <property type="protein sequence ID" value="MSS01312.1"/>
    <property type="molecule type" value="Genomic_DNA"/>
</dbReference>
<dbReference type="Proteomes" id="UP000470082">
    <property type="component" value="Unassembled WGS sequence"/>
</dbReference>
<keyword evidence="10" id="KW-1185">Reference proteome</keyword>
<evidence type="ECO:0000256" key="5">
    <source>
        <dbReference type="ARBA" id="ARBA00022989"/>
    </source>
</evidence>
<feature type="transmembrane region" description="Helical" evidence="8">
    <location>
        <begin position="337"/>
        <end position="357"/>
    </location>
</feature>
<dbReference type="GO" id="GO:0016746">
    <property type="term" value="F:acyltransferase activity"/>
    <property type="evidence" value="ECO:0007669"/>
    <property type="project" value="UniProtKB-KW"/>
</dbReference>
<feature type="transmembrane region" description="Helical" evidence="8">
    <location>
        <begin position="76"/>
        <end position="94"/>
    </location>
</feature>
<reference evidence="9 10" key="1">
    <citation type="submission" date="2019-08" db="EMBL/GenBank/DDBJ databases">
        <title>In-depth cultivation of the pig gut microbiome towards novel bacterial diversity and tailored functional studies.</title>
        <authorList>
            <person name="Wylensek D."/>
            <person name="Hitch T.C.A."/>
            <person name="Clavel T."/>
        </authorList>
    </citation>
    <scope>NUCLEOTIDE SEQUENCE [LARGE SCALE GENOMIC DNA]</scope>
    <source>
        <strain evidence="9 10">LKV-178-WT-2G</strain>
    </source>
</reference>
<sequence length="453" mass="52785">MTFNNVFFIFLFLPVVLFFNFIIKNKILKNLFLVLFSFLFYAWGNPSTLVLLILYILFNYFTGLEIDNSEGKQRTITFVIGISVQVLVLFLYKYIKLLFPFLSVELNVPVGLSFFTFSCLSYLIDVYTKKSRAQSNLLHLSLYISFFGKISMGPIVQYNQMEKELEHHPFQIQLFCDGIKLFCIGLCKKAILADSLSIVHTNLSASSSVLGSWLFAISYMLQIYFDFSGYSDMAIGIANMFGFHFNKNFDHPYNALSIQDFWRRWHISLSRWFRDYIYIPLGGNRVSNGKYIRNIFVVWFLTGLWHGANWTFIIWGLYFGCLLLLEKYVLKDLLEKCPRFICHIYTWILVLISWVFFMSPNLTQAFGVLGKMIGINASLYDMNALFYLRSSVVLILIGIVFSFPVYEKLESYVLGRWKQKASIALTIVYVVVFLISISYVISNTFQSFLYFAF</sequence>
<keyword evidence="6 7" id="KW-0472">Membrane</keyword>
<dbReference type="PIRSF" id="PIRSF500217">
    <property type="entry name" value="AlgI"/>
    <property type="match status" value="1"/>
</dbReference>
<evidence type="ECO:0000256" key="7">
    <source>
        <dbReference type="PIRNR" id="PIRNR016636"/>
    </source>
</evidence>
<evidence type="ECO:0000256" key="2">
    <source>
        <dbReference type="ARBA" id="ARBA00010323"/>
    </source>
</evidence>
<dbReference type="PIRSF" id="PIRSF016636">
    <property type="entry name" value="AlgI_DltB"/>
    <property type="match status" value="1"/>
</dbReference>
<dbReference type="GO" id="GO:0042121">
    <property type="term" value="P:alginic acid biosynthetic process"/>
    <property type="evidence" value="ECO:0007669"/>
    <property type="project" value="InterPro"/>
</dbReference>
<dbReference type="InterPro" id="IPR004299">
    <property type="entry name" value="MBOAT_fam"/>
</dbReference>
<dbReference type="AlphaFoldDB" id="A0A7X2N2M9"/>
<name>A0A7X2N2M9_9FIRM</name>
<feature type="transmembrane region" description="Helical" evidence="8">
    <location>
        <begin position="106"/>
        <end position="124"/>
    </location>
</feature>
<organism evidence="9 10">
    <name type="scientific">Floccifex porci</name>
    <dbReference type="NCBI Taxonomy" id="2606629"/>
    <lineage>
        <taxon>Bacteria</taxon>
        <taxon>Bacillati</taxon>
        <taxon>Bacillota</taxon>
        <taxon>Erysipelotrichia</taxon>
        <taxon>Erysipelotrichales</taxon>
        <taxon>Erysipelotrichaceae</taxon>
        <taxon>Floccifex</taxon>
    </lineage>
</organism>
<evidence type="ECO:0000313" key="10">
    <source>
        <dbReference type="Proteomes" id="UP000470082"/>
    </source>
</evidence>
<keyword evidence="7" id="KW-0012">Acyltransferase</keyword>
<keyword evidence="3 7" id="KW-1003">Cell membrane</keyword>
<keyword evidence="4 8" id="KW-0812">Transmembrane</keyword>
<dbReference type="InterPro" id="IPR024194">
    <property type="entry name" value="Ac/AlaTfrase_AlgI/DltB"/>
</dbReference>
<evidence type="ECO:0000256" key="1">
    <source>
        <dbReference type="ARBA" id="ARBA00004651"/>
    </source>
</evidence>
<dbReference type="GO" id="GO:0005886">
    <property type="term" value="C:plasma membrane"/>
    <property type="evidence" value="ECO:0007669"/>
    <property type="project" value="UniProtKB-SubCell"/>
</dbReference>
<feature type="transmembrane region" description="Helical" evidence="8">
    <location>
        <begin position="203"/>
        <end position="225"/>
    </location>
</feature>
<feature type="transmembrane region" description="Helical" evidence="8">
    <location>
        <begin position="136"/>
        <end position="156"/>
    </location>
</feature>
<evidence type="ECO:0000256" key="6">
    <source>
        <dbReference type="ARBA" id="ARBA00023136"/>
    </source>
</evidence>
<protein>
    <submittedName>
        <fullName evidence="9">MBOAT family protein</fullName>
    </submittedName>
</protein>
<dbReference type="InterPro" id="IPR051085">
    <property type="entry name" value="MB_O-acyltransferase"/>
</dbReference>
<evidence type="ECO:0000256" key="4">
    <source>
        <dbReference type="ARBA" id="ARBA00022692"/>
    </source>
</evidence>
<feature type="transmembrane region" description="Helical" evidence="8">
    <location>
        <begin position="386"/>
        <end position="406"/>
    </location>
</feature>
<dbReference type="Pfam" id="PF03062">
    <property type="entry name" value="MBOAT"/>
    <property type="match status" value="1"/>
</dbReference>
<dbReference type="PANTHER" id="PTHR13285">
    <property type="entry name" value="ACYLTRANSFERASE"/>
    <property type="match status" value="1"/>
</dbReference>
<accession>A0A7X2N2M9</accession>
<evidence type="ECO:0000256" key="8">
    <source>
        <dbReference type="SAM" id="Phobius"/>
    </source>
</evidence>
<dbReference type="PANTHER" id="PTHR13285:SF18">
    <property type="entry name" value="PROTEIN-CYSTEINE N-PALMITOYLTRANSFERASE RASP"/>
    <property type="match status" value="1"/>
</dbReference>
<dbReference type="RefSeq" id="WP_154459790.1">
    <property type="nucleotide sequence ID" value="NZ_JAQYTQ010000039.1"/>
</dbReference>
<gene>
    <name evidence="9" type="ORF">FYJ50_04205</name>
</gene>